<keyword evidence="2" id="KW-1185">Reference proteome</keyword>
<dbReference type="AlphaFoldDB" id="A0AAD6HVF5"/>
<dbReference type="Proteomes" id="UP001215712">
    <property type="component" value="Unassembled WGS sequence"/>
</dbReference>
<comment type="caution">
    <text evidence="1">The sequence shown here is derived from an EMBL/GenBank/DDBJ whole genome shotgun (WGS) entry which is preliminary data.</text>
</comment>
<protein>
    <submittedName>
        <fullName evidence="1">Uncharacterized protein</fullName>
    </submittedName>
</protein>
<evidence type="ECO:0000313" key="1">
    <source>
        <dbReference type="EMBL" id="KAJ5738548.1"/>
    </source>
</evidence>
<accession>A0AAD6HVF5</accession>
<reference evidence="1" key="2">
    <citation type="submission" date="2023-01" db="EMBL/GenBank/DDBJ databases">
        <authorList>
            <person name="Petersen C."/>
        </authorList>
    </citation>
    <scope>NUCLEOTIDE SEQUENCE</scope>
    <source>
        <strain evidence="1">IBT 17514</strain>
    </source>
</reference>
<reference evidence="1" key="1">
    <citation type="journal article" date="2023" name="IMA Fungus">
        <title>Comparative genomic study of the Penicillium genus elucidates a diverse pangenome and 15 lateral gene transfer events.</title>
        <authorList>
            <person name="Petersen C."/>
            <person name="Sorensen T."/>
            <person name="Nielsen M.R."/>
            <person name="Sondergaard T.E."/>
            <person name="Sorensen J.L."/>
            <person name="Fitzpatrick D.A."/>
            <person name="Frisvad J.C."/>
            <person name="Nielsen K.L."/>
        </authorList>
    </citation>
    <scope>NUCLEOTIDE SEQUENCE</scope>
    <source>
        <strain evidence="1">IBT 17514</strain>
    </source>
</reference>
<proteinExistence type="predicted"/>
<gene>
    <name evidence="1" type="ORF">N7493_001703</name>
</gene>
<organism evidence="1 2">
    <name type="scientific">Penicillium malachiteum</name>
    <dbReference type="NCBI Taxonomy" id="1324776"/>
    <lineage>
        <taxon>Eukaryota</taxon>
        <taxon>Fungi</taxon>
        <taxon>Dikarya</taxon>
        <taxon>Ascomycota</taxon>
        <taxon>Pezizomycotina</taxon>
        <taxon>Eurotiomycetes</taxon>
        <taxon>Eurotiomycetidae</taxon>
        <taxon>Eurotiales</taxon>
        <taxon>Aspergillaceae</taxon>
        <taxon>Penicillium</taxon>
    </lineage>
</organism>
<evidence type="ECO:0000313" key="2">
    <source>
        <dbReference type="Proteomes" id="UP001215712"/>
    </source>
</evidence>
<name>A0AAD6HVF5_9EURO</name>
<sequence>MDYSMDISVADIDSCMAGPMPVPTDDLASITNIYTNFPRLRDQFVSKLAEWKLILNYRKEGYTASQTLIRNLTSLSDHLCKSFLKPEVLYLPTTPVCFCYRAHDIHTVLIELILLLQADPNLVATAPDFVAGALGMILVQVGRLYITGDCDENARRMDQLADVIDAQVGIGAYASIIDSSNTREQEILEGVWERMHYSDPSCWCTQCKVKNMDLLQLSLDACQL</sequence>
<dbReference type="EMBL" id="JAQJAN010000002">
    <property type="protein sequence ID" value="KAJ5738548.1"/>
    <property type="molecule type" value="Genomic_DNA"/>
</dbReference>